<evidence type="ECO:0000313" key="3">
    <source>
        <dbReference type="Proteomes" id="UP001159363"/>
    </source>
</evidence>
<proteinExistence type="predicted"/>
<feature type="compositionally biased region" description="Basic and acidic residues" evidence="1">
    <location>
        <begin position="438"/>
        <end position="447"/>
    </location>
</feature>
<comment type="caution">
    <text evidence="2">The sequence shown here is derived from an EMBL/GenBank/DDBJ whole genome shotgun (WGS) entry which is preliminary data.</text>
</comment>
<evidence type="ECO:0000313" key="2">
    <source>
        <dbReference type="EMBL" id="KAJ8895066.1"/>
    </source>
</evidence>
<gene>
    <name evidence="2" type="ORF">PR048_000391</name>
</gene>
<feature type="region of interest" description="Disordered" evidence="1">
    <location>
        <begin position="422"/>
        <end position="447"/>
    </location>
</feature>
<protein>
    <submittedName>
        <fullName evidence="2">Uncharacterized protein</fullName>
    </submittedName>
</protein>
<sequence>MSIARLAEAMTLPGRRQEAVTVNECSSGEDKRGRYRMTCASAVWRPGRLVIGCRDTAAVRFQPESASPLRVPSQFRYTTFTSIRLPPRKTGTNSWSGNSPNFSRGNRTGRCSWPLGFLGDIPVPPLFLSGAAPYSPHFNLIGSHDLVVKSRPNVSNQPLTGLPTKPAAANLKWGINVKQCEPESSVAAMAELVWRIGALHVPISSRILKMSECRVGSSRGSEITIITLREILVSANEIVVYIGPKIGSFDVDVCIHMIGCARLCERASCLIGYHVHRKAPYWLGCRRTIELPGADWRTTFRSVAVEPFCWSSRHRNIPGRRVGLRQGLPTLGAFPSIPTSVDLHPVAANWAGRQSGAAYLQGRPNHDTARFRVSRHYPRLPSHPYRADFPAPLTDKRGNQASKEQATQRCCPAVFIKTQGDAATTPLQPPPLNGGVVAKEEDHWHER</sequence>
<evidence type="ECO:0000256" key="1">
    <source>
        <dbReference type="SAM" id="MobiDB-lite"/>
    </source>
</evidence>
<keyword evidence="3" id="KW-1185">Reference proteome</keyword>
<dbReference type="Proteomes" id="UP001159363">
    <property type="component" value="Chromosome 1"/>
</dbReference>
<dbReference type="EMBL" id="JARBHB010000001">
    <property type="protein sequence ID" value="KAJ8895066.1"/>
    <property type="molecule type" value="Genomic_DNA"/>
</dbReference>
<organism evidence="2 3">
    <name type="scientific">Dryococelus australis</name>
    <dbReference type="NCBI Taxonomy" id="614101"/>
    <lineage>
        <taxon>Eukaryota</taxon>
        <taxon>Metazoa</taxon>
        <taxon>Ecdysozoa</taxon>
        <taxon>Arthropoda</taxon>
        <taxon>Hexapoda</taxon>
        <taxon>Insecta</taxon>
        <taxon>Pterygota</taxon>
        <taxon>Neoptera</taxon>
        <taxon>Polyneoptera</taxon>
        <taxon>Phasmatodea</taxon>
        <taxon>Verophasmatodea</taxon>
        <taxon>Anareolatae</taxon>
        <taxon>Phasmatidae</taxon>
        <taxon>Eurycanthinae</taxon>
        <taxon>Dryococelus</taxon>
    </lineage>
</organism>
<feature type="region of interest" description="Disordered" evidence="1">
    <location>
        <begin position="384"/>
        <end position="407"/>
    </location>
</feature>
<name>A0ABQ9IEL0_9NEOP</name>
<reference evidence="2 3" key="1">
    <citation type="submission" date="2023-02" db="EMBL/GenBank/DDBJ databases">
        <title>LHISI_Scaffold_Assembly.</title>
        <authorList>
            <person name="Stuart O.P."/>
            <person name="Cleave R."/>
            <person name="Magrath M.J.L."/>
            <person name="Mikheyev A.S."/>
        </authorList>
    </citation>
    <scope>NUCLEOTIDE SEQUENCE [LARGE SCALE GENOMIC DNA]</scope>
    <source>
        <strain evidence="2">Daus_M_001</strain>
        <tissue evidence="2">Leg muscle</tissue>
    </source>
</reference>
<accession>A0ABQ9IEL0</accession>